<evidence type="ECO:0000313" key="1">
    <source>
        <dbReference type="EMBL" id="SNY03436.1"/>
    </source>
</evidence>
<name>A0A285EZ36_9EURY</name>
<dbReference type="EMBL" id="OBDR01000002">
    <property type="protein sequence ID" value="SNY03436.1"/>
    <property type="molecule type" value="Genomic_DNA"/>
</dbReference>
<accession>A0A285EZ36</accession>
<organism evidence="1 2">
    <name type="scientific">Methanohalophilus euhalobius</name>
    <dbReference type="NCBI Taxonomy" id="51203"/>
    <lineage>
        <taxon>Archaea</taxon>
        <taxon>Methanobacteriati</taxon>
        <taxon>Methanobacteriota</taxon>
        <taxon>Stenosarchaea group</taxon>
        <taxon>Methanomicrobia</taxon>
        <taxon>Methanosarcinales</taxon>
        <taxon>Methanosarcinaceae</taxon>
        <taxon>Methanohalophilus</taxon>
    </lineage>
</organism>
<gene>
    <name evidence="1" type="ORF">SAMN06295989_1029</name>
</gene>
<proteinExistence type="predicted"/>
<dbReference type="AlphaFoldDB" id="A0A285EZ36"/>
<sequence>MIECNFSISGNLTGYNQTLEGLKLLFRRYFNKLINTK</sequence>
<evidence type="ECO:0000313" key="2">
    <source>
        <dbReference type="Proteomes" id="UP000217726"/>
    </source>
</evidence>
<protein>
    <submittedName>
        <fullName evidence="1">Uncharacterized protein</fullName>
    </submittedName>
</protein>
<keyword evidence="2" id="KW-1185">Reference proteome</keyword>
<dbReference type="Proteomes" id="UP000217726">
    <property type="component" value="Unassembled WGS sequence"/>
</dbReference>
<reference evidence="2" key="1">
    <citation type="submission" date="2017-09" db="EMBL/GenBank/DDBJ databases">
        <authorList>
            <person name="Varghese N."/>
            <person name="Submissions S."/>
        </authorList>
    </citation>
    <scope>NUCLEOTIDE SEQUENCE [LARGE SCALE GENOMIC DNA]</scope>
    <source>
        <strain evidence="2">WG-1MB</strain>
    </source>
</reference>